<accession>A0A4Z2IPR1</accession>
<feature type="compositionally biased region" description="Basic and acidic residues" evidence="1">
    <location>
        <begin position="106"/>
        <end position="116"/>
    </location>
</feature>
<dbReference type="AlphaFoldDB" id="A0A4Z2IPR1"/>
<protein>
    <submittedName>
        <fullName evidence="2">Uncharacterized protein</fullName>
    </submittedName>
</protein>
<name>A0A4Z2IPR1_9TELE</name>
<evidence type="ECO:0000256" key="1">
    <source>
        <dbReference type="SAM" id="MobiDB-lite"/>
    </source>
</evidence>
<proteinExistence type="predicted"/>
<reference evidence="2 3" key="1">
    <citation type="submission" date="2019-03" db="EMBL/GenBank/DDBJ databases">
        <title>First draft genome of Liparis tanakae, snailfish: a comprehensive survey of snailfish specific genes.</title>
        <authorList>
            <person name="Kim W."/>
            <person name="Song I."/>
            <person name="Jeong J.-H."/>
            <person name="Kim D."/>
            <person name="Kim S."/>
            <person name="Ryu S."/>
            <person name="Song J.Y."/>
            <person name="Lee S.K."/>
        </authorList>
    </citation>
    <scope>NUCLEOTIDE SEQUENCE [LARGE SCALE GENOMIC DNA]</scope>
    <source>
        <tissue evidence="2">Muscle</tissue>
    </source>
</reference>
<feature type="compositionally biased region" description="Low complexity" evidence="1">
    <location>
        <begin position="121"/>
        <end position="136"/>
    </location>
</feature>
<organism evidence="2 3">
    <name type="scientific">Liparis tanakae</name>
    <name type="common">Tanaka's snailfish</name>
    <dbReference type="NCBI Taxonomy" id="230148"/>
    <lineage>
        <taxon>Eukaryota</taxon>
        <taxon>Metazoa</taxon>
        <taxon>Chordata</taxon>
        <taxon>Craniata</taxon>
        <taxon>Vertebrata</taxon>
        <taxon>Euteleostomi</taxon>
        <taxon>Actinopterygii</taxon>
        <taxon>Neopterygii</taxon>
        <taxon>Teleostei</taxon>
        <taxon>Neoteleostei</taxon>
        <taxon>Acanthomorphata</taxon>
        <taxon>Eupercaria</taxon>
        <taxon>Perciformes</taxon>
        <taxon>Cottioidei</taxon>
        <taxon>Cottales</taxon>
        <taxon>Liparidae</taxon>
        <taxon>Liparis</taxon>
    </lineage>
</organism>
<keyword evidence="3" id="KW-1185">Reference proteome</keyword>
<feature type="region of interest" description="Disordered" evidence="1">
    <location>
        <begin position="70"/>
        <end position="141"/>
    </location>
</feature>
<dbReference type="Proteomes" id="UP000314294">
    <property type="component" value="Unassembled WGS sequence"/>
</dbReference>
<evidence type="ECO:0000313" key="3">
    <source>
        <dbReference type="Proteomes" id="UP000314294"/>
    </source>
</evidence>
<dbReference type="EMBL" id="SRLO01000064">
    <property type="protein sequence ID" value="TNN79464.1"/>
    <property type="molecule type" value="Genomic_DNA"/>
</dbReference>
<sequence>MSRVNMSRVNSILNPVSAVPLNKDVSSYLIFTPQRVYRSALNAEHQCASDRLQSVRSLTARATWLATPPELKSLTPGTKKMRDGGGKARAEEEEEDKCQGDVLSLEEWRKERRGGEMDAPTLTTSVSEVSLSLQSQGPHGSRLEGFIETPYTSPFRLIHLAYLVALGGDFEGAKPT</sequence>
<gene>
    <name evidence="2" type="ORF">EYF80_010278</name>
</gene>
<evidence type="ECO:0000313" key="2">
    <source>
        <dbReference type="EMBL" id="TNN79464.1"/>
    </source>
</evidence>
<comment type="caution">
    <text evidence="2">The sequence shown here is derived from an EMBL/GenBank/DDBJ whole genome shotgun (WGS) entry which is preliminary data.</text>
</comment>
<feature type="compositionally biased region" description="Basic and acidic residues" evidence="1">
    <location>
        <begin position="80"/>
        <end position="90"/>
    </location>
</feature>